<evidence type="ECO:0008006" key="3">
    <source>
        <dbReference type="Google" id="ProtNLM"/>
    </source>
</evidence>
<reference evidence="1 2" key="1">
    <citation type="submission" date="2024-10" db="EMBL/GenBank/DDBJ databases">
        <title>The Natural Products Discovery Center: Release of the First 8490 Sequenced Strains for Exploring Actinobacteria Biosynthetic Diversity.</title>
        <authorList>
            <person name="Kalkreuter E."/>
            <person name="Kautsar S.A."/>
            <person name="Yang D."/>
            <person name="Bader C.D."/>
            <person name="Teijaro C.N."/>
            <person name="Fluegel L."/>
            <person name="Davis C.M."/>
            <person name="Simpson J.R."/>
            <person name="Lauterbach L."/>
            <person name="Steele A.D."/>
            <person name="Gui C."/>
            <person name="Meng S."/>
            <person name="Li G."/>
            <person name="Viehrig K."/>
            <person name="Ye F."/>
            <person name="Su P."/>
            <person name="Kiefer A.F."/>
            <person name="Nichols A."/>
            <person name="Cepeda A.J."/>
            <person name="Yan W."/>
            <person name="Fan B."/>
            <person name="Jiang Y."/>
            <person name="Adhikari A."/>
            <person name="Zheng C.-J."/>
            <person name="Schuster L."/>
            <person name="Cowan T.M."/>
            <person name="Smanski M.J."/>
            <person name="Chevrette M.G."/>
            <person name="De Carvalho L.P.S."/>
            <person name="Shen B."/>
        </authorList>
    </citation>
    <scope>NUCLEOTIDE SEQUENCE [LARGE SCALE GENOMIC DNA]</scope>
    <source>
        <strain evidence="1 2">NPDC000087</strain>
    </source>
</reference>
<dbReference type="EMBL" id="JBIAZU010000004">
    <property type="protein sequence ID" value="MFF5292653.1"/>
    <property type="molecule type" value="Genomic_DNA"/>
</dbReference>
<dbReference type="Proteomes" id="UP001602245">
    <property type="component" value="Unassembled WGS sequence"/>
</dbReference>
<evidence type="ECO:0000313" key="1">
    <source>
        <dbReference type="EMBL" id="MFF5292653.1"/>
    </source>
</evidence>
<name>A0ABW6WI13_9ACTN</name>
<proteinExistence type="predicted"/>
<gene>
    <name evidence="1" type="ORF">ACFY35_24690</name>
</gene>
<sequence>MVIVARQVVALGRVHAGKTVSIDVTDTDLTIACDDGPRTVRRTNQLPIRNLKADRPRKVAADG</sequence>
<organism evidence="1 2">
    <name type="scientific">Paractinoplanes globisporus</name>
    <dbReference type="NCBI Taxonomy" id="113565"/>
    <lineage>
        <taxon>Bacteria</taxon>
        <taxon>Bacillati</taxon>
        <taxon>Actinomycetota</taxon>
        <taxon>Actinomycetes</taxon>
        <taxon>Micromonosporales</taxon>
        <taxon>Micromonosporaceae</taxon>
        <taxon>Paractinoplanes</taxon>
    </lineage>
</organism>
<evidence type="ECO:0000313" key="2">
    <source>
        <dbReference type="Proteomes" id="UP001602245"/>
    </source>
</evidence>
<comment type="caution">
    <text evidence="1">The sequence shown here is derived from an EMBL/GenBank/DDBJ whole genome shotgun (WGS) entry which is preliminary data.</text>
</comment>
<accession>A0ABW6WI13</accession>
<protein>
    <recommendedName>
        <fullName evidence="3">Carbon storage regulator</fullName>
    </recommendedName>
</protein>
<keyword evidence="2" id="KW-1185">Reference proteome</keyword>
<dbReference type="RefSeq" id="WP_211216774.1">
    <property type="nucleotide sequence ID" value="NZ_JBIAZU010000004.1"/>
</dbReference>